<evidence type="ECO:0000259" key="2">
    <source>
        <dbReference type="Pfam" id="PF20985"/>
    </source>
</evidence>
<dbReference type="GO" id="GO:0005773">
    <property type="term" value="C:vacuole"/>
    <property type="evidence" value="ECO:0007669"/>
    <property type="project" value="GOC"/>
</dbReference>
<keyword evidence="4" id="KW-1185">Reference proteome</keyword>
<comment type="similarity">
    <text evidence="1">Belongs to the peptidase C13 family.</text>
</comment>
<dbReference type="Gene3D" id="3.40.50.1460">
    <property type="match status" value="2"/>
</dbReference>
<dbReference type="Pfam" id="PF01650">
    <property type="entry name" value="Peptidase_C13"/>
    <property type="match status" value="1"/>
</dbReference>
<dbReference type="Pfam" id="PF20985">
    <property type="entry name" value="Legum_prodom"/>
    <property type="match status" value="1"/>
</dbReference>
<proteinExistence type="inferred from homology"/>
<evidence type="ECO:0000313" key="4">
    <source>
        <dbReference type="Proteomes" id="UP000272942"/>
    </source>
</evidence>
<dbReference type="InterPro" id="IPR048501">
    <property type="entry name" value="Legum_prodom"/>
</dbReference>
<dbReference type="GO" id="GO:0004197">
    <property type="term" value="F:cysteine-type endopeptidase activity"/>
    <property type="evidence" value="ECO:0007669"/>
    <property type="project" value="TreeGrafter"/>
</dbReference>
<gene>
    <name evidence="3" type="ORF">ECPE_LOCUS7216</name>
</gene>
<name>A0A183AJT1_9TREM</name>
<dbReference type="EMBL" id="UZAN01044303">
    <property type="protein sequence ID" value="VDP80483.1"/>
    <property type="molecule type" value="Genomic_DNA"/>
</dbReference>
<reference evidence="3 4" key="2">
    <citation type="submission" date="2018-11" db="EMBL/GenBank/DDBJ databases">
        <authorList>
            <consortium name="Pathogen Informatics"/>
        </authorList>
    </citation>
    <scope>NUCLEOTIDE SEQUENCE [LARGE SCALE GENOMIC DNA]</scope>
    <source>
        <strain evidence="3 4">Egypt</strain>
    </source>
</reference>
<sequence>MADIALSSLFTPLYLQADIAHAYQLLRQNGIPKETIVTMAFDDIAYSPHNIFPGKIFNDYTHTDVYEGFEIDYRGELYAQQLTNALKRMRDEKRFNKAVVYIEACYSGSMFEDLLRNDINVYATSAANSEESSWASFCDDSQLDTCLADDYSYNWMKDTAQTMGNLPIGEFQSYKPGIHKSNRRAMKFIPTTDKVSAQQAHLVGMMRTVMRTNDVKKRAVAQRRLNRALQLAHLVTDTFDDIVTTITETVTPENDPRTNDQQLDCYKEIFDAFQVKCFTIQQVPQVATELVKFENLCRRGYDTKKMVQVILDMCG</sequence>
<dbReference type="WBParaSite" id="ECPE_0000723201-mRNA-1">
    <property type="protein sequence ID" value="ECPE_0000723201-mRNA-1"/>
    <property type="gene ID" value="ECPE_0000723201"/>
</dbReference>
<accession>A0A183AJT1</accession>
<evidence type="ECO:0000313" key="3">
    <source>
        <dbReference type="EMBL" id="VDP80483.1"/>
    </source>
</evidence>
<dbReference type="Proteomes" id="UP000272942">
    <property type="component" value="Unassembled WGS sequence"/>
</dbReference>
<dbReference type="PIRSF" id="PIRSF019663">
    <property type="entry name" value="Legumain"/>
    <property type="match status" value="1"/>
</dbReference>
<dbReference type="PANTHER" id="PTHR12000">
    <property type="entry name" value="HEMOGLOBINASE FAMILY MEMBER"/>
    <property type="match status" value="1"/>
</dbReference>
<dbReference type="AlphaFoldDB" id="A0A183AJT1"/>
<organism evidence="5">
    <name type="scientific">Echinostoma caproni</name>
    <dbReference type="NCBI Taxonomy" id="27848"/>
    <lineage>
        <taxon>Eukaryota</taxon>
        <taxon>Metazoa</taxon>
        <taxon>Spiralia</taxon>
        <taxon>Lophotrochozoa</taxon>
        <taxon>Platyhelminthes</taxon>
        <taxon>Trematoda</taxon>
        <taxon>Digenea</taxon>
        <taxon>Plagiorchiida</taxon>
        <taxon>Echinostomata</taxon>
        <taxon>Echinostomatoidea</taxon>
        <taxon>Echinostomatidae</taxon>
        <taxon>Echinostoma</taxon>
    </lineage>
</organism>
<dbReference type="GO" id="GO:0006624">
    <property type="term" value="P:vacuolar protein processing"/>
    <property type="evidence" value="ECO:0007669"/>
    <property type="project" value="TreeGrafter"/>
</dbReference>
<reference evidence="5" key="1">
    <citation type="submission" date="2016-06" db="UniProtKB">
        <authorList>
            <consortium name="WormBaseParasite"/>
        </authorList>
    </citation>
    <scope>IDENTIFICATION</scope>
</reference>
<dbReference type="OrthoDB" id="6506844at2759"/>
<feature type="domain" description="Legumain prodomain" evidence="2">
    <location>
        <begin position="245"/>
        <end position="314"/>
    </location>
</feature>
<dbReference type="PANTHER" id="PTHR12000:SF42">
    <property type="entry name" value="LEGUMAIN"/>
    <property type="match status" value="1"/>
</dbReference>
<dbReference type="InterPro" id="IPR001096">
    <property type="entry name" value="Peptidase_C13"/>
</dbReference>
<dbReference type="GO" id="GO:0051603">
    <property type="term" value="P:proteolysis involved in protein catabolic process"/>
    <property type="evidence" value="ECO:0007669"/>
    <property type="project" value="TreeGrafter"/>
</dbReference>
<evidence type="ECO:0000313" key="5">
    <source>
        <dbReference type="WBParaSite" id="ECPE_0000723201-mRNA-1"/>
    </source>
</evidence>
<evidence type="ECO:0000256" key="1">
    <source>
        <dbReference type="ARBA" id="ARBA00009941"/>
    </source>
</evidence>
<dbReference type="CDD" id="cd21115">
    <property type="entry name" value="legumain_C"/>
    <property type="match status" value="1"/>
</dbReference>
<protein>
    <submittedName>
        <fullName evidence="5">Legumain</fullName>
    </submittedName>
</protein>